<organism evidence="2 3">
    <name type="scientific">Platanthera guangdongensis</name>
    <dbReference type="NCBI Taxonomy" id="2320717"/>
    <lineage>
        <taxon>Eukaryota</taxon>
        <taxon>Viridiplantae</taxon>
        <taxon>Streptophyta</taxon>
        <taxon>Embryophyta</taxon>
        <taxon>Tracheophyta</taxon>
        <taxon>Spermatophyta</taxon>
        <taxon>Magnoliopsida</taxon>
        <taxon>Liliopsida</taxon>
        <taxon>Asparagales</taxon>
        <taxon>Orchidaceae</taxon>
        <taxon>Orchidoideae</taxon>
        <taxon>Orchideae</taxon>
        <taxon>Orchidinae</taxon>
        <taxon>Platanthera</taxon>
    </lineage>
</organism>
<evidence type="ECO:0000313" key="3">
    <source>
        <dbReference type="Proteomes" id="UP001412067"/>
    </source>
</evidence>
<comment type="caution">
    <text evidence="2">The sequence shown here is derived from an EMBL/GenBank/DDBJ whole genome shotgun (WGS) entry which is preliminary data.</text>
</comment>
<evidence type="ECO:0000313" key="2">
    <source>
        <dbReference type="EMBL" id="KAK8970155.1"/>
    </source>
</evidence>
<proteinExistence type="predicted"/>
<keyword evidence="3" id="KW-1185">Reference proteome</keyword>
<dbReference type="Proteomes" id="UP001412067">
    <property type="component" value="Unassembled WGS sequence"/>
</dbReference>
<evidence type="ECO:0000256" key="1">
    <source>
        <dbReference type="SAM" id="MobiDB-lite"/>
    </source>
</evidence>
<name>A0ABR2N128_9ASPA</name>
<feature type="region of interest" description="Disordered" evidence="1">
    <location>
        <begin position="1"/>
        <end position="60"/>
    </location>
</feature>
<accession>A0ABR2N128</accession>
<sequence>MATMKAERPAGSQVPVGFASKASEAKPKSTSAKSAPKKSEQKPRAPTKKVQAKVSKPGAK</sequence>
<dbReference type="EMBL" id="JBBWWR010000002">
    <property type="protein sequence ID" value="KAK8970155.1"/>
    <property type="molecule type" value="Genomic_DNA"/>
</dbReference>
<gene>
    <name evidence="2" type="ORF">KSP40_PGU004485</name>
</gene>
<reference evidence="2 3" key="1">
    <citation type="journal article" date="2022" name="Nat. Plants">
        <title>Genomes of leafy and leafless Platanthera orchids illuminate the evolution of mycoheterotrophy.</title>
        <authorList>
            <person name="Li M.H."/>
            <person name="Liu K.W."/>
            <person name="Li Z."/>
            <person name="Lu H.C."/>
            <person name="Ye Q.L."/>
            <person name="Zhang D."/>
            <person name="Wang J.Y."/>
            <person name="Li Y.F."/>
            <person name="Zhong Z.M."/>
            <person name="Liu X."/>
            <person name="Yu X."/>
            <person name="Liu D.K."/>
            <person name="Tu X.D."/>
            <person name="Liu B."/>
            <person name="Hao Y."/>
            <person name="Liao X.Y."/>
            <person name="Jiang Y.T."/>
            <person name="Sun W.H."/>
            <person name="Chen J."/>
            <person name="Chen Y.Q."/>
            <person name="Ai Y."/>
            <person name="Zhai J.W."/>
            <person name="Wu S.S."/>
            <person name="Zhou Z."/>
            <person name="Hsiao Y.Y."/>
            <person name="Wu W.L."/>
            <person name="Chen Y.Y."/>
            <person name="Lin Y.F."/>
            <person name="Hsu J.L."/>
            <person name="Li C.Y."/>
            <person name="Wang Z.W."/>
            <person name="Zhao X."/>
            <person name="Zhong W.Y."/>
            <person name="Ma X.K."/>
            <person name="Ma L."/>
            <person name="Huang J."/>
            <person name="Chen G.Z."/>
            <person name="Huang M.Z."/>
            <person name="Huang L."/>
            <person name="Peng D.H."/>
            <person name="Luo Y.B."/>
            <person name="Zou S.Q."/>
            <person name="Chen S.P."/>
            <person name="Lan S."/>
            <person name="Tsai W.C."/>
            <person name="Van de Peer Y."/>
            <person name="Liu Z.J."/>
        </authorList>
    </citation>
    <scope>NUCLEOTIDE SEQUENCE [LARGE SCALE GENOMIC DNA]</scope>
    <source>
        <strain evidence="2">Lor288</strain>
    </source>
</reference>
<protein>
    <submittedName>
        <fullName evidence="2">Uncharacterized protein</fullName>
    </submittedName>
</protein>